<feature type="domain" description="Type II secretion system protein GspF" evidence="11">
    <location>
        <begin position="19"/>
        <end position="142"/>
    </location>
</feature>
<keyword evidence="6 9" id="KW-0812">Transmembrane</keyword>
<evidence type="ECO:0000256" key="1">
    <source>
        <dbReference type="ARBA" id="ARBA00004429"/>
    </source>
</evidence>
<evidence type="ECO:0000256" key="6">
    <source>
        <dbReference type="ARBA" id="ARBA00022692"/>
    </source>
</evidence>
<dbReference type="InterPro" id="IPR018076">
    <property type="entry name" value="T2SS_GspF_dom"/>
</dbReference>
<keyword evidence="4" id="KW-1003">Cell membrane</keyword>
<proteinExistence type="inferred from homology"/>
<evidence type="ECO:0000259" key="11">
    <source>
        <dbReference type="Pfam" id="PF00482"/>
    </source>
</evidence>
<comment type="caution">
    <text evidence="12">The sequence shown here is derived from an EMBL/GenBank/DDBJ whole genome shotgun (WGS) entry which is preliminary data.</text>
</comment>
<evidence type="ECO:0000256" key="8">
    <source>
        <dbReference type="ARBA" id="ARBA00023136"/>
    </source>
</evidence>
<dbReference type="GO" id="GO:0005886">
    <property type="term" value="C:plasma membrane"/>
    <property type="evidence" value="ECO:0007669"/>
    <property type="project" value="UniProtKB-SubCell"/>
</dbReference>
<dbReference type="PRINTS" id="PR00812">
    <property type="entry name" value="BCTERIALGSPF"/>
</dbReference>
<dbReference type="Pfam" id="PF00482">
    <property type="entry name" value="T2SSF"/>
    <property type="match status" value="2"/>
</dbReference>
<dbReference type="Gene3D" id="1.20.81.30">
    <property type="entry name" value="Type II secretion system (T2SS), domain F"/>
    <property type="match status" value="2"/>
</dbReference>
<evidence type="ECO:0000256" key="9">
    <source>
        <dbReference type="RuleBase" id="RU003923"/>
    </source>
</evidence>
<dbReference type="PROSITE" id="PS00874">
    <property type="entry name" value="T2SP_F"/>
    <property type="match status" value="1"/>
</dbReference>
<name>A0A1F8F5Z3_9BACT</name>
<evidence type="ECO:0000313" key="12">
    <source>
        <dbReference type="EMBL" id="OGN08577.1"/>
    </source>
</evidence>
<dbReference type="InterPro" id="IPR001992">
    <property type="entry name" value="T2SS_GspF/T4SS_PilC_CS"/>
</dbReference>
<dbReference type="PANTHER" id="PTHR30012">
    <property type="entry name" value="GENERAL SECRETION PATHWAY PROTEIN"/>
    <property type="match status" value="1"/>
</dbReference>
<feature type="transmembrane region" description="Helical" evidence="10">
    <location>
        <begin position="118"/>
        <end position="141"/>
    </location>
</feature>
<evidence type="ECO:0000256" key="10">
    <source>
        <dbReference type="SAM" id="Phobius"/>
    </source>
</evidence>
<keyword evidence="5" id="KW-0997">Cell inner membrane</keyword>
<feature type="domain" description="Type II secretion system protein GspF" evidence="11">
    <location>
        <begin position="222"/>
        <end position="345"/>
    </location>
</feature>
<organism evidence="12 13">
    <name type="scientific">Candidatus Yanofskybacteria bacterium RIFCSPHIGHO2_02_FULL_39_10</name>
    <dbReference type="NCBI Taxonomy" id="1802674"/>
    <lineage>
        <taxon>Bacteria</taxon>
        <taxon>Candidatus Yanofskyibacteriota</taxon>
    </lineage>
</organism>
<dbReference type="InterPro" id="IPR003004">
    <property type="entry name" value="GspF/PilC"/>
</dbReference>
<sequence length="355" mass="39960">MSNLHNLFFRLSTKEKMLFARNLEVMVRSGMQILQSLEILKAQTKSRTFQKIIDQIIFDLKNGHYLADGLARYQNIFGDFFINLVRVGETSGTLSENLKYLSEELRKRDELQKKIRGAMAYPMVIFVSTIGITSVMIFIIFPKILPVLTSLNVELPLVTRVFIAISQFMTKYGYLVGLGIVGLAVGFWAILKIPRVKFIWHQTILSTPLVGDMSRSINVISFSRTIGLLLKAGIKIVEALEITANTLSSLVYKREILRVAEGVRRGDPMSKQFVQNSKLFPPIFSQMVIVGENTGKLDESILFLADFYESELDESTKSLSTFIEPIMLLIMGAIVAFVALAIITPIYAITQTLGR</sequence>
<evidence type="ECO:0000256" key="5">
    <source>
        <dbReference type="ARBA" id="ARBA00022519"/>
    </source>
</evidence>
<evidence type="ECO:0000256" key="4">
    <source>
        <dbReference type="ARBA" id="ARBA00022475"/>
    </source>
</evidence>
<accession>A0A1F8F5Z3</accession>
<dbReference type="EMBL" id="MGJO01000047">
    <property type="protein sequence ID" value="OGN08577.1"/>
    <property type="molecule type" value="Genomic_DNA"/>
</dbReference>
<comment type="subcellular location">
    <subcellularLocation>
        <location evidence="1">Cell inner membrane</location>
        <topology evidence="1">Multi-pass membrane protein</topology>
    </subcellularLocation>
    <subcellularLocation>
        <location evidence="9">Cell membrane</location>
        <topology evidence="9">Multi-pass membrane protein</topology>
    </subcellularLocation>
</comment>
<dbReference type="Proteomes" id="UP000178908">
    <property type="component" value="Unassembled WGS sequence"/>
</dbReference>
<evidence type="ECO:0000256" key="2">
    <source>
        <dbReference type="ARBA" id="ARBA00005745"/>
    </source>
</evidence>
<feature type="transmembrane region" description="Helical" evidence="10">
    <location>
        <begin position="172"/>
        <end position="191"/>
    </location>
</feature>
<dbReference type="PANTHER" id="PTHR30012:SF0">
    <property type="entry name" value="TYPE II SECRETION SYSTEM PROTEIN F-RELATED"/>
    <property type="match status" value="1"/>
</dbReference>
<keyword evidence="7 10" id="KW-1133">Transmembrane helix</keyword>
<protein>
    <recommendedName>
        <fullName evidence="11">Type II secretion system protein GspF domain-containing protein</fullName>
    </recommendedName>
</protein>
<feature type="transmembrane region" description="Helical" evidence="10">
    <location>
        <begin position="326"/>
        <end position="349"/>
    </location>
</feature>
<gene>
    <name evidence="12" type="ORF">A3C61_00530</name>
</gene>
<dbReference type="AlphaFoldDB" id="A0A1F8F5Z3"/>
<reference evidence="12 13" key="1">
    <citation type="journal article" date="2016" name="Nat. Commun.">
        <title>Thousands of microbial genomes shed light on interconnected biogeochemical processes in an aquifer system.</title>
        <authorList>
            <person name="Anantharaman K."/>
            <person name="Brown C.T."/>
            <person name="Hug L.A."/>
            <person name="Sharon I."/>
            <person name="Castelle C.J."/>
            <person name="Probst A.J."/>
            <person name="Thomas B.C."/>
            <person name="Singh A."/>
            <person name="Wilkins M.J."/>
            <person name="Karaoz U."/>
            <person name="Brodie E.L."/>
            <person name="Williams K.H."/>
            <person name="Hubbard S.S."/>
            <person name="Banfield J.F."/>
        </authorList>
    </citation>
    <scope>NUCLEOTIDE SEQUENCE [LARGE SCALE GENOMIC DNA]</scope>
</reference>
<dbReference type="FunFam" id="1.20.81.30:FF:000001">
    <property type="entry name" value="Type II secretion system protein F"/>
    <property type="match status" value="1"/>
</dbReference>
<evidence type="ECO:0000256" key="3">
    <source>
        <dbReference type="ARBA" id="ARBA00022448"/>
    </source>
</evidence>
<evidence type="ECO:0000256" key="7">
    <source>
        <dbReference type="ARBA" id="ARBA00022989"/>
    </source>
</evidence>
<dbReference type="InterPro" id="IPR042094">
    <property type="entry name" value="T2SS_GspF_sf"/>
</dbReference>
<dbReference type="GO" id="GO:0015628">
    <property type="term" value="P:protein secretion by the type II secretion system"/>
    <property type="evidence" value="ECO:0007669"/>
    <property type="project" value="TreeGrafter"/>
</dbReference>
<keyword evidence="3 9" id="KW-0813">Transport</keyword>
<keyword evidence="8 10" id="KW-0472">Membrane</keyword>
<comment type="similarity">
    <text evidence="2 9">Belongs to the GSP F family.</text>
</comment>
<evidence type="ECO:0000313" key="13">
    <source>
        <dbReference type="Proteomes" id="UP000178908"/>
    </source>
</evidence>